<name>A0ABW0SQH6_9GAMM</name>
<gene>
    <name evidence="2" type="ORF">ACFPN1_13295</name>
</gene>
<proteinExistence type="predicted"/>
<evidence type="ECO:0000313" key="2">
    <source>
        <dbReference type="EMBL" id="MFC5571035.1"/>
    </source>
</evidence>
<dbReference type="EMBL" id="JBHSNM010000005">
    <property type="protein sequence ID" value="MFC5571035.1"/>
    <property type="molecule type" value="Genomic_DNA"/>
</dbReference>
<organism evidence="2 3">
    <name type="scientific">Lysobacter yangpyeongensis</name>
    <dbReference type="NCBI Taxonomy" id="346182"/>
    <lineage>
        <taxon>Bacteria</taxon>
        <taxon>Pseudomonadati</taxon>
        <taxon>Pseudomonadota</taxon>
        <taxon>Gammaproteobacteria</taxon>
        <taxon>Lysobacterales</taxon>
        <taxon>Lysobacteraceae</taxon>
        <taxon>Lysobacter</taxon>
    </lineage>
</organism>
<dbReference type="Proteomes" id="UP001596036">
    <property type="component" value="Unassembled WGS sequence"/>
</dbReference>
<feature type="compositionally biased region" description="Basic and acidic residues" evidence="1">
    <location>
        <begin position="67"/>
        <end position="80"/>
    </location>
</feature>
<keyword evidence="3" id="KW-1185">Reference proteome</keyword>
<comment type="caution">
    <text evidence="2">The sequence shown here is derived from an EMBL/GenBank/DDBJ whole genome shotgun (WGS) entry which is preliminary data.</text>
</comment>
<accession>A0ABW0SQH6</accession>
<protein>
    <submittedName>
        <fullName evidence="2">Uncharacterized protein</fullName>
    </submittedName>
</protein>
<reference evidence="3" key="1">
    <citation type="journal article" date="2019" name="Int. J. Syst. Evol. Microbiol.">
        <title>The Global Catalogue of Microorganisms (GCM) 10K type strain sequencing project: providing services to taxonomists for standard genome sequencing and annotation.</title>
        <authorList>
            <consortium name="The Broad Institute Genomics Platform"/>
            <consortium name="The Broad Institute Genome Sequencing Center for Infectious Disease"/>
            <person name="Wu L."/>
            <person name="Ma J."/>
        </authorList>
    </citation>
    <scope>NUCLEOTIDE SEQUENCE [LARGE SCALE GENOMIC DNA]</scope>
    <source>
        <strain evidence="3">KACC 11407</strain>
    </source>
</reference>
<sequence length="80" mass="9440">MRRIVHRMPSIPDERWLHIRYVARKVRDLRRCGDHLQNRISMKSSFSIANPTALRPNRHGTAACGLPRDERARKDFVPHD</sequence>
<evidence type="ECO:0000256" key="1">
    <source>
        <dbReference type="SAM" id="MobiDB-lite"/>
    </source>
</evidence>
<feature type="region of interest" description="Disordered" evidence="1">
    <location>
        <begin position="51"/>
        <end position="80"/>
    </location>
</feature>
<evidence type="ECO:0000313" key="3">
    <source>
        <dbReference type="Proteomes" id="UP001596036"/>
    </source>
</evidence>
<dbReference type="RefSeq" id="WP_386755596.1">
    <property type="nucleotide sequence ID" value="NZ_JBHSNM010000005.1"/>
</dbReference>